<dbReference type="FunFam" id="1.10.40.30:FF:000007">
    <property type="entry name" value="Adenylosuccinate lyase"/>
    <property type="match status" value="1"/>
</dbReference>
<dbReference type="EMBL" id="CBXV010000008">
    <property type="protein sequence ID" value="CDM67109.1"/>
    <property type="molecule type" value="Genomic_DNA"/>
</dbReference>
<dbReference type="Gene3D" id="1.10.40.30">
    <property type="entry name" value="Fumarase/aspartase (C-terminal domain)"/>
    <property type="match status" value="1"/>
</dbReference>
<gene>
    <name evidence="14" type="ORF">PYK22_03158</name>
</gene>
<dbReference type="PROSITE" id="PS00163">
    <property type="entry name" value="FUMARATE_LYASES"/>
    <property type="match status" value="1"/>
</dbReference>
<name>A0A0B6X3P7_9BACT</name>
<evidence type="ECO:0000256" key="5">
    <source>
        <dbReference type="ARBA" id="ARBA00017058"/>
    </source>
</evidence>
<comment type="pathway">
    <text evidence="2 12">Purine metabolism; AMP biosynthesis via de novo pathway; AMP from IMP: step 2/2.</text>
</comment>
<reference evidence="14 15" key="1">
    <citation type="submission" date="2013-12" db="EMBL/GenBank/DDBJ databases">
        <authorList>
            <person name="Stott M."/>
        </authorList>
    </citation>
    <scope>NUCLEOTIDE SEQUENCE [LARGE SCALE GENOMIC DNA]</scope>
    <source>
        <strain evidence="14 15">K22</strain>
    </source>
</reference>
<evidence type="ECO:0000256" key="2">
    <source>
        <dbReference type="ARBA" id="ARBA00004734"/>
    </source>
</evidence>
<dbReference type="GO" id="GO:0070626">
    <property type="term" value="F:(S)-2-(5-amino-1-(5-phospho-D-ribosyl)imidazole-4-carboxamido) succinate lyase (fumarate-forming) activity"/>
    <property type="evidence" value="ECO:0007669"/>
    <property type="project" value="TreeGrafter"/>
</dbReference>
<dbReference type="InterPro" id="IPR000362">
    <property type="entry name" value="Fumarate_lyase_fam"/>
</dbReference>
<dbReference type="GO" id="GO:0006189">
    <property type="term" value="P:'de novo' IMP biosynthetic process"/>
    <property type="evidence" value="ECO:0007669"/>
    <property type="project" value="UniProtKB-UniPathway"/>
</dbReference>
<evidence type="ECO:0000256" key="1">
    <source>
        <dbReference type="ARBA" id="ARBA00004706"/>
    </source>
</evidence>
<evidence type="ECO:0000313" key="15">
    <source>
        <dbReference type="Proteomes" id="UP000031518"/>
    </source>
</evidence>
<keyword evidence="6 12" id="KW-0658">Purine biosynthesis</keyword>
<dbReference type="Pfam" id="PF10397">
    <property type="entry name" value="ADSL_C"/>
    <property type="match status" value="1"/>
</dbReference>
<dbReference type="PANTHER" id="PTHR43172">
    <property type="entry name" value="ADENYLOSUCCINATE LYASE"/>
    <property type="match status" value="1"/>
</dbReference>
<evidence type="ECO:0000256" key="7">
    <source>
        <dbReference type="ARBA" id="ARBA00023239"/>
    </source>
</evidence>
<evidence type="ECO:0000256" key="3">
    <source>
        <dbReference type="ARBA" id="ARBA00008273"/>
    </source>
</evidence>
<comment type="catalytic activity">
    <reaction evidence="8">
        <text>(2S)-2-[5-amino-1-(5-phospho-beta-D-ribosyl)imidazole-4-carboxamido]succinate = 5-amino-1-(5-phospho-beta-D-ribosyl)imidazole-4-carboxamide + fumarate</text>
        <dbReference type="Rhea" id="RHEA:23920"/>
        <dbReference type="ChEBI" id="CHEBI:29806"/>
        <dbReference type="ChEBI" id="CHEBI:58443"/>
        <dbReference type="ChEBI" id="CHEBI:58475"/>
        <dbReference type="EC" id="4.3.2.2"/>
    </reaction>
    <physiologicalReaction direction="left-to-right" evidence="8">
        <dbReference type="Rhea" id="RHEA:23921"/>
    </physiologicalReaction>
</comment>
<dbReference type="AlphaFoldDB" id="A0A0B6X3P7"/>
<dbReference type="InterPro" id="IPR004769">
    <property type="entry name" value="Pur_lyase"/>
</dbReference>
<evidence type="ECO:0000259" key="13">
    <source>
        <dbReference type="SMART" id="SM00998"/>
    </source>
</evidence>
<comment type="pathway">
    <text evidence="1 12">Purine metabolism; IMP biosynthesis via de novo pathway; 5-amino-1-(5-phospho-D-ribosyl)imidazole-4-carboxamide from 5-amino-1-(5-phospho-D-ribosyl)imidazole-4-carboxylate: step 2/2.</text>
</comment>
<dbReference type="GO" id="GO:0044208">
    <property type="term" value="P:'de novo' AMP biosynthetic process"/>
    <property type="evidence" value="ECO:0007669"/>
    <property type="project" value="UniProtKB-UniPathway"/>
</dbReference>
<sequence>MITRYTLPEMGALWSEENKFQKWLEVELAVCDVHAEMGAIPREAAAALRERARIDIARIHEIEKTTDHDVIAFTTSIAEQVGDAARFLHYGLTSSDVVDTANALLLRDACDILCAKIDRLMEVFKRRAFEFKRTPQIGRTHGIHAEPTSFGLTFALWYDEMRRNRARLEKARATVAVGKISGAVGAFAHLDPEVEERVCARLGLKPAPASTQIIQRDRYAEYLTTLAIIASSLEKFALQVRHWQRTEVREAEERFKRGQKGSSAMPHKRNPILSERICGLARVVRANAIAGLENVALWHERDISHSAAERVILPDSSIALDYMLDRSAHLFDNLVVYPERMLENLQLTRGLIFSGQLLLALTRKGVSRETAYEWVQRNAMKVWDEGGDFRSRVLQDADITSRLTREEIEAIFSLDTYLRNVDRIFARVFDR</sequence>
<dbReference type="InterPro" id="IPR008948">
    <property type="entry name" value="L-Aspartase-like"/>
</dbReference>
<dbReference type="InterPro" id="IPR022761">
    <property type="entry name" value="Fumarate_lyase_N"/>
</dbReference>
<dbReference type="SUPFAM" id="SSF48557">
    <property type="entry name" value="L-aspartase-like"/>
    <property type="match status" value="1"/>
</dbReference>
<dbReference type="UniPathway" id="UPA00074">
    <property type="reaction ID" value="UER00132"/>
</dbReference>
<dbReference type="PRINTS" id="PR00149">
    <property type="entry name" value="FUMRATELYASE"/>
</dbReference>
<dbReference type="SMART" id="SM00998">
    <property type="entry name" value="ADSL_C"/>
    <property type="match status" value="1"/>
</dbReference>
<evidence type="ECO:0000256" key="12">
    <source>
        <dbReference type="RuleBase" id="RU361172"/>
    </source>
</evidence>
<dbReference type="Pfam" id="PF00206">
    <property type="entry name" value="Lyase_1"/>
    <property type="match status" value="1"/>
</dbReference>
<dbReference type="PANTHER" id="PTHR43172:SF1">
    <property type="entry name" value="ADENYLOSUCCINATE LYASE"/>
    <property type="match status" value="1"/>
</dbReference>
<evidence type="ECO:0000313" key="14">
    <source>
        <dbReference type="EMBL" id="CDM67109.1"/>
    </source>
</evidence>
<comment type="catalytic activity">
    <reaction evidence="10">
        <text>N(6)-(1,2-dicarboxyethyl)-AMP = fumarate + AMP</text>
        <dbReference type="Rhea" id="RHEA:16853"/>
        <dbReference type="ChEBI" id="CHEBI:29806"/>
        <dbReference type="ChEBI" id="CHEBI:57567"/>
        <dbReference type="ChEBI" id="CHEBI:456215"/>
        <dbReference type="EC" id="4.3.2.2"/>
    </reaction>
    <physiologicalReaction direction="left-to-right" evidence="10">
        <dbReference type="Rhea" id="RHEA:16854"/>
    </physiologicalReaction>
</comment>
<dbReference type="InterPro" id="IPR024083">
    <property type="entry name" value="Fumarase/histidase_N"/>
</dbReference>
<proteinExistence type="inferred from homology"/>
<dbReference type="Gene3D" id="1.20.200.10">
    <property type="entry name" value="Fumarase/aspartase (Central domain)"/>
    <property type="match status" value="1"/>
</dbReference>
<evidence type="ECO:0000256" key="9">
    <source>
        <dbReference type="ARBA" id="ARBA00030717"/>
    </source>
</evidence>
<reference evidence="14 15" key="2">
    <citation type="submission" date="2015-01" db="EMBL/GenBank/DDBJ databases">
        <title>Complete genome sequence of Pyrinomonas methylaliphatogenes type strain K22T.</title>
        <authorList>
            <person name="Lee K.C.Y."/>
            <person name="Power J.F."/>
            <person name="Dunfield P.F."/>
            <person name="Morgan X.C."/>
            <person name="Huttenhower C."/>
            <person name="Stott M.B."/>
        </authorList>
    </citation>
    <scope>NUCLEOTIDE SEQUENCE [LARGE SCALE GENOMIC DNA]</scope>
    <source>
        <strain evidence="14 15">K22</strain>
    </source>
</reference>
<dbReference type="FunFam" id="1.20.200.10:FF:000008">
    <property type="entry name" value="Adenylosuccinate lyase"/>
    <property type="match status" value="1"/>
</dbReference>
<comment type="similarity">
    <text evidence="3 12">Belongs to the lyase 1 family. Adenylosuccinate lyase subfamily.</text>
</comment>
<dbReference type="InterPro" id="IPR019468">
    <property type="entry name" value="AdenyloSucc_lyase_C"/>
</dbReference>
<evidence type="ECO:0000256" key="6">
    <source>
        <dbReference type="ARBA" id="ARBA00022755"/>
    </source>
</evidence>
<keyword evidence="15" id="KW-1185">Reference proteome</keyword>
<evidence type="ECO:0000256" key="10">
    <source>
        <dbReference type="ARBA" id="ARBA00049115"/>
    </source>
</evidence>
<dbReference type="PRINTS" id="PR00145">
    <property type="entry name" value="ARGSUCLYASE"/>
</dbReference>
<dbReference type="Proteomes" id="UP000031518">
    <property type="component" value="Unassembled WGS sequence"/>
</dbReference>
<dbReference type="OrthoDB" id="9768878at2"/>
<feature type="domain" description="Adenylosuccinate lyase C-terminal" evidence="13">
    <location>
        <begin position="349"/>
        <end position="429"/>
    </location>
</feature>
<dbReference type="InterPro" id="IPR020557">
    <property type="entry name" value="Fumarate_lyase_CS"/>
</dbReference>
<dbReference type="STRING" id="454194.PYK22_03158"/>
<protein>
    <recommendedName>
        <fullName evidence="5 11">Adenylosuccinate lyase</fullName>
        <shortName evidence="12">ASL</shortName>
        <ecNumber evidence="4 11">4.3.2.2</ecNumber>
    </recommendedName>
    <alternativeName>
        <fullName evidence="9 12">Adenylosuccinase</fullName>
    </alternativeName>
</protein>
<evidence type="ECO:0000256" key="11">
    <source>
        <dbReference type="NCBIfam" id="TIGR00928"/>
    </source>
</evidence>
<dbReference type="CDD" id="cd01360">
    <property type="entry name" value="Adenylsuccinate_lyase_1"/>
    <property type="match status" value="1"/>
</dbReference>
<dbReference type="NCBIfam" id="TIGR00928">
    <property type="entry name" value="purB"/>
    <property type="match status" value="1"/>
</dbReference>
<evidence type="ECO:0000256" key="4">
    <source>
        <dbReference type="ARBA" id="ARBA00012339"/>
    </source>
</evidence>
<accession>A0A0B6X3P7</accession>
<dbReference type="EC" id="4.3.2.2" evidence="4 11"/>
<dbReference type="GO" id="GO:0005829">
    <property type="term" value="C:cytosol"/>
    <property type="evidence" value="ECO:0007669"/>
    <property type="project" value="TreeGrafter"/>
</dbReference>
<keyword evidence="7 12" id="KW-0456">Lyase</keyword>
<dbReference type="UniPathway" id="UPA00075">
    <property type="reaction ID" value="UER00336"/>
</dbReference>
<dbReference type="GO" id="GO:0004018">
    <property type="term" value="F:N6-(1,2-dicarboxyethyl)AMP AMP-lyase (fumarate-forming) activity"/>
    <property type="evidence" value="ECO:0007669"/>
    <property type="project" value="UniProtKB-UniRule"/>
</dbReference>
<dbReference type="Gene3D" id="1.10.275.10">
    <property type="entry name" value="Fumarase/aspartase (N-terminal domain)"/>
    <property type="match status" value="1"/>
</dbReference>
<evidence type="ECO:0000256" key="8">
    <source>
        <dbReference type="ARBA" id="ARBA00024477"/>
    </source>
</evidence>
<dbReference type="RefSeq" id="WP_041978705.1">
    <property type="nucleotide sequence ID" value="NZ_CBXV010000008.1"/>
</dbReference>
<organism evidence="14 15">
    <name type="scientific">Pyrinomonas methylaliphatogenes</name>
    <dbReference type="NCBI Taxonomy" id="454194"/>
    <lineage>
        <taxon>Bacteria</taxon>
        <taxon>Pseudomonadati</taxon>
        <taxon>Acidobacteriota</taxon>
        <taxon>Blastocatellia</taxon>
        <taxon>Blastocatellales</taxon>
        <taxon>Pyrinomonadaceae</taxon>
        <taxon>Pyrinomonas</taxon>
    </lineage>
</organism>